<comment type="caution">
    <text evidence="9">The sequence shown here is derived from an EMBL/GenBank/DDBJ whole genome shotgun (WGS) entry which is preliminary data.</text>
</comment>
<accession>A0A9W7L963</accession>
<dbReference type="GO" id="GO:0006511">
    <property type="term" value="P:ubiquitin-dependent protein catabolic process"/>
    <property type="evidence" value="ECO:0007669"/>
    <property type="project" value="TreeGrafter"/>
</dbReference>
<dbReference type="InterPro" id="IPR000569">
    <property type="entry name" value="HECT_dom"/>
</dbReference>
<dbReference type="Gene3D" id="3.30.2410.10">
    <property type="entry name" value="Hect, E3 ligase catalytic domain"/>
    <property type="match status" value="1"/>
</dbReference>
<evidence type="ECO:0000313" key="10">
    <source>
        <dbReference type="Proteomes" id="UP001165065"/>
    </source>
</evidence>
<feature type="region of interest" description="Disordered" evidence="7">
    <location>
        <begin position="1"/>
        <end position="89"/>
    </location>
</feature>
<feature type="region of interest" description="Disordered" evidence="7">
    <location>
        <begin position="172"/>
        <end position="196"/>
    </location>
</feature>
<dbReference type="EC" id="2.3.2.26" evidence="3"/>
<dbReference type="Pfam" id="PF00632">
    <property type="entry name" value="HECT"/>
    <property type="match status" value="1"/>
</dbReference>
<dbReference type="GO" id="GO:0061630">
    <property type="term" value="F:ubiquitin protein ligase activity"/>
    <property type="evidence" value="ECO:0007669"/>
    <property type="project" value="UniProtKB-EC"/>
</dbReference>
<dbReference type="Gene3D" id="3.30.2160.10">
    <property type="entry name" value="Hect, E3 ligase catalytic domain"/>
    <property type="match status" value="1"/>
</dbReference>
<evidence type="ECO:0000256" key="1">
    <source>
        <dbReference type="ARBA" id="ARBA00000885"/>
    </source>
</evidence>
<sequence length="763" mass="85227">MGAQQSNRSSSSYPGQDSRTVVQQVGGPVSASGGSQSQQRPAQRSRGVHPGARENRQPGSYSTGGGRQPTANGRPGGGDQRYDVTIPPGVSGGQTFQVEINHARVNVQCPPGMRAGQNLRITLPRNQNAGNNSNRQAYMVTIPAGVRPREQFRVMVNGQELMVTCPDNARPGTNVRIFPPAPTDSSRRRERGGASAPRIQTFEVQVPAGVQPGQPFALIANGQRVLVTCPATAGPGQRIRFQLPVHNGTGDKKGDVSVNAVKLSYAKDGWSRCLDPGDMKFHWVLNTSEVAEETKTSEDEFDPEKFAIVRKINFSGVDGVPGQQASLMVHGVEVSMHSASEVPTEARVERPLHDKESGPLYDHAKLAEIHGQKFPQKLEWFREACLKLRTPWEEEHTFIFIRRTHLIQDSFKGIMDLEASQLRNMFRFEFIGEPGIDAGGVAREWFQLVAEQVFHPDFGLWQYSAVNQMCMQINASSGIANEQHLAYFRFIGRVLGKALFDSQLIPSHMIRHLYKHILGWPLMFDDIEMIDSSVHRSLQQVLEYAKSGADVEDLCLDFTVTEEMLGESKIIPLVEGGEDMDVTNDNLKLFMEARLKYQVLDRVKDQLKELLIGFYEVVPEALLIVFDFQELELVMCGLPEIKMNDWKIHTEYLGEYESKKQNHQVTTWFWEVVDEYSEELKARLLQFVTGTSGVPASGFSHLQGNDGNIRLFCINSIALSTSLFPRAHTCFNRIDLPLYTSKQQLKDKLTLAVQLEATGFDID</sequence>
<dbReference type="FunFam" id="3.30.2410.10:FF:000009">
    <property type="entry name" value="Probable E3 ubiquitin-protein ligase HECTD2"/>
    <property type="match status" value="1"/>
</dbReference>
<keyword evidence="10" id="KW-1185">Reference proteome</keyword>
<protein>
    <recommendedName>
        <fullName evidence="3">HECT-type E3 ubiquitin transferase</fullName>
        <ecNumber evidence="3">2.3.2.26</ecNumber>
    </recommendedName>
</protein>
<dbReference type="InterPro" id="IPR050409">
    <property type="entry name" value="E3_ubiq-protein_ligase"/>
</dbReference>
<dbReference type="FunFam" id="3.90.1750.10:FF:000079">
    <property type="entry name" value="E3 ubiquitin-protein ligase"/>
    <property type="match status" value="1"/>
</dbReference>
<comment type="pathway">
    <text evidence="2">Protein modification; protein ubiquitination.</text>
</comment>
<organism evidence="9 10">
    <name type="scientific">Triparma columacea</name>
    <dbReference type="NCBI Taxonomy" id="722753"/>
    <lineage>
        <taxon>Eukaryota</taxon>
        <taxon>Sar</taxon>
        <taxon>Stramenopiles</taxon>
        <taxon>Ochrophyta</taxon>
        <taxon>Bolidophyceae</taxon>
        <taxon>Parmales</taxon>
        <taxon>Triparmaceae</taxon>
        <taxon>Triparma</taxon>
    </lineage>
</organism>
<evidence type="ECO:0000256" key="6">
    <source>
        <dbReference type="PROSITE-ProRule" id="PRU00104"/>
    </source>
</evidence>
<reference evidence="10" key="1">
    <citation type="journal article" date="2023" name="Commun. Biol.">
        <title>Genome analysis of Parmales, the sister group of diatoms, reveals the evolutionary specialization of diatoms from phago-mixotrophs to photoautotrophs.</title>
        <authorList>
            <person name="Ban H."/>
            <person name="Sato S."/>
            <person name="Yoshikawa S."/>
            <person name="Yamada K."/>
            <person name="Nakamura Y."/>
            <person name="Ichinomiya M."/>
            <person name="Sato N."/>
            <person name="Blanc-Mathieu R."/>
            <person name="Endo H."/>
            <person name="Kuwata A."/>
            <person name="Ogata H."/>
        </authorList>
    </citation>
    <scope>NUCLEOTIDE SEQUENCE [LARGE SCALE GENOMIC DNA]</scope>
</reference>
<evidence type="ECO:0000256" key="7">
    <source>
        <dbReference type="SAM" id="MobiDB-lite"/>
    </source>
</evidence>
<feature type="active site" description="Glycyl thioester intermediate" evidence="6">
    <location>
        <position position="730"/>
    </location>
</feature>
<evidence type="ECO:0000256" key="3">
    <source>
        <dbReference type="ARBA" id="ARBA00012485"/>
    </source>
</evidence>
<evidence type="ECO:0000313" key="9">
    <source>
        <dbReference type="EMBL" id="GMI39364.1"/>
    </source>
</evidence>
<gene>
    <name evidence="9" type="ORF">TrCOL_g9502</name>
</gene>
<dbReference type="EMBL" id="BRYA01001126">
    <property type="protein sequence ID" value="GMI39364.1"/>
    <property type="molecule type" value="Genomic_DNA"/>
</dbReference>
<evidence type="ECO:0000256" key="5">
    <source>
        <dbReference type="ARBA" id="ARBA00022786"/>
    </source>
</evidence>
<dbReference type="SUPFAM" id="SSF56204">
    <property type="entry name" value="Hect, E3 ligase catalytic domain"/>
    <property type="match status" value="1"/>
</dbReference>
<feature type="compositionally biased region" description="Low complexity" evidence="7">
    <location>
        <begin position="21"/>
        <end position="45"/>
    </location>
</feature>
<feature type="compositionally biased region" description="Polar residues" evidence="7">
    <location>
        <begin position="1"/>
        <end position="20"/>
    </location>
</feature>
<dbReference type="InterPro" id="IPR035983">
    <property type="entry name" value="Hect_E3_ubiquitin_ligase"/>
</dbReference>
<dbReference type="PANTHER" id="PTHR11254">
    <property type="entry name" value="HECT DOMAIN UBIQUITIN-PROTEIN LIGASE"/>
    <property type="match status" value="1"/>
</dbReference>
<name>A0A9W7L963_9STRA</name>
<dbReference type="Gene3D" id="3.90.1750.10">
    <property type="entry name" value="Hect, E3 ligase catalytic domains"/>
    <property type="match status" value="1"/>
</dbReference>
<dbReference type="AlphaFoldDB" id="A0A9W7L963"/>
<dbReference type="GO" id="GO:0016567">
    <property type="term" value="P:protein ubiquitination"/>
    <property type="evidence" value="ECO:0007669"/>
    <property type="project" value="TreeGrafter"/>
</dbReference>
<proteinExistence type="predicted"/>
<feature type="domain" description="HECT" evidence="8">
    <location>
        <begin position="418"/>
        <end position="763"/>
    </location>
</feature>
<dbReference type="OrthoDB" id="8068875at2759"/>
<evidence type="ECO:0000256" key="2">
    <source>
        <dbReference type="ARBA" id="ARBA00004906"/>
    </source>
</evidence>
<evidence type="ECO:0000259" key="8">
    <source>
        <dbReference type="PROSITE" id="PS50237"/>
    </source>
</evidence>
<dbReference type="Proteomes" id="UP001165065">
    <property type="component" value="Unassembled WGS sequence"/>
</dbReference>
<dbReference type="PROSITE" id="PS50237">
    <property type="entry name" value="HECT"/>
    <property type="match status" value="1"/>
</dbReference>
<dbReference type="GO" id="GO:0005737">
    <property type="term" value="C:cytoplasm"/>
    <property type="evidence" value="ECO:0007669"/>
    <property type="project" value="TreeGrafter"/>
</dbReference>
<dbReference type="PANTHER" id="PTHR11254:SF440">
    <property type="entry name" value="E3 UBIQUITIN-PROTEIN LIGASE NEDD-4"/>
    <property type="match status" value="1"/>
</dbReference>
<comment type="catalytic activity">
    <reaction evidence="1">
        <text>S-ubiquitinyl-[E2 ubiquitin-conjugating enzyme]-L-cysteine + [acceptor protein]-L-lysine = [E2 ubiquitin-conjugating enzyme]-L-cysteine + N(6)-ubiquitinyl-[acceptor protein]-L-lysine.</text>
        <dbReference type="EC" id="2.3.2.26"/>
    </reaction>
</comment>
<keyword evidence="4" id="KW-0808">Transferase</keyword>
<evidence type="ECO:0000256" key="4">
    <source>
        <dbReference type="ARBA" id="ARBA00022679"/>
    </source>
</evidence>
<dbReference type="CDD" id="cd00078">
    <property type="entry name" value="HECTc"/>
    <property type="match status" value="1"/>
</dbReference>
<dbReference type="SMART" id="SM00119">
    <property type="entry name" value="HECTc"/>
    <property type="match status" value="1"/>
</dbReference>
<keyword evidence="5 6" id="KW-0833">Ubl conjugation pathway</keyword>